<dbReference type="Pfam" id="PF06949">
    <property type="entry name" value="DUF1292"/>
    <property type="match status" value="1"/>
</dbReference>
<comment type="caution">
    <text evidence="1">The sequence shown here is derived from an EMBL/GenBank/DDBJ whole genome shotgun (WGS) entry which is preliminary data.</text>
</comment>
<dbReference type="Proteomes" id="UP000037392">
    <property type="component" value="Unassembled WGS sequence"/>
</dbReference>
<dbReference type="AlphaFoldDB" id="A0A0J9BB24"/>
<dbReference type="EMBL" id="ADLK01000064">
    <property type="protein sequence ID" value="KMW09499.1"/>
    <property type="molecule type" value="Genomic_DNA"/>
</dbReference>
<dbReference type="PATRIC" id="fig|742734.4.peg.6053"/>
<accession>A0A0J9BB24</accession>
<dbReference type="RefSeq" id="WP_048931368.1">
    <property type="nucleotide sequence ID" value="NZ_KQ235889.1"/>
</dbReference>
<reference evidence="1 2" key="1">
    <citation type="submission" date="2011-04" db="EMBL/GenBank/DDBJ databases">
        <title>The Genome Sequence of Clostridium citroniae WAL-19142.</title>
        <authorList>
            <consortium name="The Broad Institute Genome Sequencing Platform"/>
            <person name="Earl A."/>
            <person name="Ward D."/>
            <person name="Feldgarden M."/>
            <person name="Gevers D."/>
            <person name="Warren Y.A."/>
            <person name="Tyrrell K.L."/>
            <person name="Citron D.M."/>
            <person name="Goldstein E.J."/>
            <person name="Daigneault M."/>
            <person name="Allen-Vercoe E."/>
            <person name="Young S.K."/>
            <person name="Zeng Q."/>
            <person name="Gargeya S."/>
            <person name="Fitzgerald M."/>
            <person name="Haas B."/>
            <person name="Abouelleil A."/>
            <person name="Alvarado L."/>
            <person name="Arachchi H.M."/>
            <person name="Berlin A."/>
            <person name="Brown A."/>
            <person name="Chapman S.B."/>
            <person name="Chen Z."/>
            <person name="Dunbar C."/>
            <person name="Freedman E."/>
            <person name="Gearin G."/>
            <person name="Gellesch M."/>
            <person name="Goldberg J."/>
            <person name="Griggs A."/>
            <person name="Gujja S."/>
            <person name="Heilman E.R."/>
            <person name="Heiman D."/>
            <person name="Howarth C."/>
            <person name="Larson L."/>
            <person name="Lui A."/>
            <person name="MacDonald P.J."/>
            <person name="Mehta T."/>
            <person name="Montmayeur A."/>
            <person name="Murphy C."/>
            <person name="Neiman D."/>
            <person name="Pearson M."/>
            <person name="Priest M."/>
            <person name="Roberts A."/>
            <person name="Saif S."/>
            <person name="Shea T."/>
            <person name="Shenoy N."/>
            <person name="Sisk P."/>
            <person name="Stolte C."/>
            <person name="Sykes S."/>
            <person name="White J."/>
            <person name="Yandava C."/>
            <person name="Wortman J."/>
            <person name="Nusbaum C."/>
            <person name="Birren B."/>
        </authorList>
    </citation>
    <scope>NUCLEOTIDE SEQUENCE [LARGE SCALE GENOMIC DNA]</scope>
    <source>
        <strain evidence="1 2">WAL-19142</strain>
    </source>
</reference>
<protein>
    <recommendedName>
        <fullName evidence="3">DUF1292 domain-containing protein</fullName>
    </recommendedName>
</protein>
<gene>
    <name evidence="1" type="ORF">HMPREF9470_05647</name>
</gene>
<name>A0A0J9BB24_9FIRM</name>
<dbReference type="InterPro" id="IPR009711">
    <property type="entry name" value="UPF0473"/>
</dbReference>
<evidence type="ECO:0000313" key="1">
    <source>
        <dbReference type="EMBL" id="KMW09499.1"/>
    </source>
</evidence>
<organism evidence="1 2">
    <name type="scientific">[Clostridium] citroniae WAL-19142</name>
    <dbReference type="NCBI Taxonomy" id="742734"/>
    <lineage>
        <taxon>Bacteria</taxon>
        <taxon>Bacillati</taxon>
        <taxon>Bacillota</taxon>
        <taxon>Clostridia</taxon>
        <taxon>Lachnospirales</taxon>
        <taxon>Lachnospiraceae</taxon>
        <taxon>Enterocloster</taxon>
    </lineage>
</organism>
<evidence type="ECO:0008006" key="3">
    <source>
        <dbReference type="Google" id="ProtNLM"/>
    </source>
</evidence>
<sequence>MGRLYDIAELEANLFPEKDFEEIETGNVQINQEESEFPAEELELELENGDRLTCEVVDVIFDAGHEYMMLHPTDDTEGRVHLMRMEAGEADTLKLSPIKEESELQSVIKAFQKLYENEIE</sequence>
<evidence type="ECO:0000313" key="2">
    <source>
        <dbReference type="Proteomes" id="UP000037392"/>
    </source>
</evidence>
<dbReference type="GeneID" id="93166617"/>
<proteinExistence type="predicted"/>